<dbReference type="InterPro" id="IPR036875">
    <property type="entry name" value="Znf_CCHC_sf"/>
</dbReference>
<dbReference type="InterPro" id="IPR021109">
    <property type="entry name" value="Peptidase_aspartic_dom_sf"/>
</dbReference>
<dbReference type="PROSITE" id="PS50158">
    <property type="entry name" value="ZF_CCHC"/>
    <property type="match status" value="1"/>
</dbReference>
<reference evidence="11 12" key="1">
    <citation type="journal article" date="2021" name="bioRxiv">
        <title>Chromosome-scale and haplotype-resolved genome assembly of a tetraploid potato cultivar.</title>
        <authorList>
            <person name="Sun H."/>
            <person name="Jiao W.-B."/>
            <person name="Krause K."/>
            <person name="Campoy J.A."/>
            <person name="Goel M."/>
            <person name="Folz-Donahue K."/>
            <person name="Kukat C."/>
            <person name="Huettel B."/>
            <person name="Schneeberger K."/>
        </authorList>
    </citation>
    <scope>NUCLEOTIDE SEQUENCE [LARGE SCALE GENOMIC DNA]</scope>
    <source>
        <strain evidence="11">SolTubOtavaFocal</strain>
        <tissue evidence="11">Leaves</tissue>
    </source>
</reference>
<dbReference type="SUPFAM" id="SSF56672">
    <property type="entry name" value="DNA/RNA polymerases"/>
    <property type="match status" value="1"/>
</dbReference>
<dbReference type="Proteomes" id="UP000826656">
    <property type="component" value="Unassembled WGS sequence"/>
</dbReference>
<dbReference type="InterPro" id="IPR041373">
    <property type="entry name" value="RT_RNaseH"/>
</dbReference>
<dbReference type="InterPro" id="IPR050951">
    <property type="entry name" value="Retrovirus_Pol_polyprotein"/>
</dbReference>
<evidence type="ECO:0000256" key="6">
    <source>
        <dbReference type="ARBA" id="ARBA00022801"/>
    </source>
</evidence>
<evidence type="ECO:0000256" key="2">
    <source>
        <dbReference type="ARBA" id="ARBA00022679"/>
    </source>
</evidence>
<evidence type="ECO:0000259" key="10">
    <source>
        <dbReference type="PROSITE" id="PS50158"/>
    </source>
</evidence>
<evidence type="ECO:0000256" key="4">
    <source>
        <dbReference type="ARBA" id="ARBA00022722"/>
    </source>
</evidence>
<keyword evidence="5" id="KW-0255">Endonuclease</keyword>
<keyword evidence="8" id="KW-0479">Metal-binding</keyword>
<dbReference type="InterPro" id="IPR001878">
    <property type="entry name" value="Znf_CCHC"/>
</dbReference>
<dbReference type="CDD" id="cd00303">
    <property type="entry name" value="retropepsin_like"/>
    <property type="match status" value="1"/>
</dbReference>
<dbReference type="EMBL" id="JAIVGD010000023">
    <property type="protein sequence ID" value="KAH0743176.1"/>
    <property type="molecule type" value="Genomic_DNA"/>
</dbReference>
<feature type="domain" description="CCHC-type" evidence="10">
    <location>
        <begin position="130"/>
        <end position="144"/>
    </location>
</feature>
<dbReference type="InterPro" id="IPR043128">
    <property type="entry name" value="Rev_trsase/Diguanyl_cyclase"/>
</dbReference>
<dbReference type="SMART" id="SM00343">
    <property type="entry name" value="ZnF_C2HC"/>
    <property type="match status" value="1"/>
</dbReference>
<dbReference type="InterPro" id="IPR000477">
    <property type="entry name" value="RT_dom"/>
</dbReference>
<feature type="compositionally biased region" description="Basic and acidic residues" evidence="9">
    <location>
        <begin position="49"/>
        <end position="64"/>
    </location>
</feature>
<protein>
    <recommendedName>
        <fullName evidence="1">RNA-directed DNA polymerase</fullName>
        <ecNumber evidence="1">2.7.7.49</ecNumber>
    </recommendedName>
</protein>
<dbReference type="EC" id="2.7.7.49" evidence="1"/>
<evidence type="ECO:0000256" key="7">
    <source>
        <dbReference type="ARBA" id="ARBA00022918"/>
    </source>
</evidence>
<dbReference type="Pfam" id="PF17917">
    <property type="entry name" value="RT_RNaseH"/>
    <property type="match status" value="1"/>
</dbReference>
<keyword evidence="4" id="KW-0540">Nuclease</keyword>
<dbReference type="SUPFAM" id="SSF57756">
    <property type="entry name" value="Retrovirus zinc finger-like domains"/>
    <property type="match status" value="1"/>
</dbReference>
<feature type="compositionally biased region" description="Polar residues" evidence="9">
    <location>
        <begin position="77"/>
        <end position="86"/>
    </location>
</feature>
<gene>
    <name evidence="11" type="ORF">KY290_031169</name>
</gene>
<comment type="caution">
    <text evidence="11">The sequence shown here is derived from an EMBL/GenBank/DDBJ whole genome shotgun (WGS) entry which is preliminary data.</text>
</comment>
<dbReference type="Pfam" id="PF00078">
    <property type="entry name" value="RVT_1"/>
    <property type="match status" value="1"/>
</dbReference>
<dbReference type="Gene3D" id="3.10.20.370">
    <property type="match status" value="1"/>
</dbReference>
<evidence type="ECO:0000256" key="3">
    <source>
        <dbReference type="ARBA" id="ARBA00022695"/>
    </source>
</evidence>
<dbReference type="PANTHER" id="PTHR37984">
    <property type="entry name" value="PROTEIN CBG26694"/>
    <property type="match status" value="1"/>
</dbReference>
<keyword evidence="6" id="KW-0378">Hydrolase</keyword>
<dbReference type="Gene3D" id="3.10.10.10">
    <property type="entry name" value="HIV Type 1 Reverse Transcriptase, subunit A, domain 1"/>
    <property type="match status" value="1"/>
</dbReference>
<keyword evidence="8" id="KW-0863">Zinc-finger</keyword>
<sequence length="762" mass="86955">MSCFFTGVSDAIEEECRAAILHDNMDISRLMVHAQQIEESRLRKKSREVKRPRPDDGNSTKGKIEGQSGPRFKKRFSNQSPSNAPKTNKDRVSNPKPQGGNKSGSPMDRPMCDKCGKRHERKCLAGMGVCYGCGKSGHQLKDCPIRAAKGKEGNQVPPSGSNFDASKKNCFYALQYRGEQENSPDVVTVGDSGIAKRVYRRCPISLPHRATLVDLIELDMLDFDVILGMDWLHACFASIDCRTWVVKFQFSSEPVLEWKDGNSIPRGKFVSYLKARKMISKGCVHHIVRVVDIESKVPSFESVPVVREFPEVFPDDLPGIPPEWEIDFGIDLLPDTQPISIPPYRMALAELKELKAQLKDLLDKGFIQPSISPWGSPILFVKKKYGSLRMCIDYRQLNKVTINNKYPLPRIDDLFDQLQGASFFSKIDLRSGYHQLRVRGCAIPKTAFRTLYGHFDFVVMSFGLTNATAAFMDLMNRVFRHYLDMFVIVFINDILIYSISEEEHMDHLRIVFQILKDHQLYAKFSKCEFWLKSVAFLGHIVSGVGIEVDPKKTKAVKGWPRPLTLTDIKSFLGLAGYYRRFVEGFSSIDSPLTALTQKKAKFVWSKACEKSFQELKDRLTSAPVLTLSEGNDGFVVYCDASRVCLGCVLMQHGKVIAYASRQLKVHEKNYPTHDLELAAVVFVLKIWRHYLYGVHIDVLTNHKSLQYVFSQKELNLRQRRWLELLKDYDMSVLLITAGLKEITNRELNIRMRKHKKRNNKTN</sequence>
<dbReference type="Gene3D" id="2.40.70.10">
    <property type="entry name" value="Acid Proteases"/>
    <property type="match status" value="1"/>
</dbReference>
<evidence type="ECO:0000256" key="8">
    <source>
        <dbReference type="PROSITE-ProRule" id="PRU00047"/>
    </source>
</evidence>
<accession>A0ABQ7UA03</accession>
<dbReference type="CDD" id="cd01647">
    <property type="entry name" value="RT_LTR"/>
    <property type="match status" value="1"/>
</dbReference>
<evidence type="ECO:0000313" key="11">
    <source>
        <dbReference type="EMBL" id="KAH0743176.1"/>
    </source>
</evidence>
<feature type="region of interest" description="Disordered" evidence="9">
    <location>
        <begin position="38"/>
        <end position="109"/>
    </location>
</feature>
<dbReference type="InterPro" id="IPR043502">
    <property type="entry name" value="DNA/RNA_pol_sf"/>
</dbReference>
<evidence type="ECO:0000256" key="9">
    <source>
        <dbReference type="SAM" id="MobiDB-lite"/>
    </source>
</evidence>
<dbReference type="PANTHER" id="PTHR37984:SF5">
    <property type="entry name" value="PROTEIN NYNRIN-LIKE"/>
    <property type="match status" value="1"/>
</dbReference>
<dbReference type="Gene3D" id="3.30.70.270">
    <property type="match status" value="2"/>
</dbReference>
<evidence type="ECO:0000313" key="12">
    <source>
        <dbReference type="Proteomes" id="UP000826656"/>
    </source>
</evidence>
<keyword evidence="12" id="KW-1185">Reference proteome</keyword>
<keyword evidence="3" id="KW-0548">Nucleotidyltransferase</keyword>
<dbReference type="CDD" id="cd09274">
    <property type="entry name" value="RNase_HI_RT_Ty3"/>
    <property type="match status" value="1"/>
</dbReference>
<organism evidence="11 12">
    <name type="scientific">Solanum tuberosum</name>
    <name type="common">Potato</name>
    <dbReference type="NCBI Taxonomy" id="4113"/>
    <lineage>
        <taxon>Eukaryota</taxon>
        <taxon>Viridiplantae</taxon>
        <taxon>Streptophyta</taxon>
        <taxon>Embryophyta</taxon>
        <taxon>Tracheophyta</taxon>
        <taxon>Spermatophyta</taxon>
        <taxon>Magnoliopsida</taxon>
        <taxon>eudicotyledons</taxon>
        <taxon>Gunneridae</taxon>
        <taxon>Pentapetalae</taxon>
        <taxon>asterids</taxon>
        <taxon>lamiids</taxon>
        <taxon>Solanales</taxon>
        <taxon>Solanaceae</taxon>
        <taxon>Solanoideae</taxon>
        <taxon>Solaneae</taxon>
        <taxon>Solanum</taxon>
    </lineage>
</organism>
<evidence type="ECO:0000256" key="1">
    <source>
        <dbReference type="ARBA" id="ARBA00012493"/>
    </source>
</evidence>
<keyword evidence="8" id="KW-0862">Zinc</keyword>
<keyword evidence="2" id="KW-0808">Transferase</keyword>
<name>A0ABQ7UA03_SOLTU</name>
<dbReference type="Pfam" id="PF08284">
    <property type="entry name" value="RVP_2"/>
    <property type="match status" value="1"/>
</dbReference>
<evidence type="ECO:0000256" key="5">
    <source>
        <dbReference type="ARBA" id="ARBA00022759"/>
    </source>
</evidence>
<keyword evidence="7" id="KW-0695">RNA-directed DNA polymerase</keyword>
<proteinExistence type="predicted"/>